<dbReference type="STRING" id="1817825.A2720_02420"/>
<comment type="caution">
    <text evidence="2">The sequence shown here is derived from an EMBL/GenBank/DDBJ whole genome shotgun (WGS) entry which is preliminary data.</text>
</comment>
<evidence type="ECO:0000313" key="2">
    <source>
        <dbReference type="EMBL" id="OGE81372.1"/>
    </source>
</evidence>
<gene>
    <name evidence="2" type="ORF">A2720_02420</name>
</gene>
<feature type="region of interest" description="Disordered" evidence="1">
    <location>
        <begin position="1"/>
        <end position="67"/>
    </location>
</feature>
<dbReference type="AlphaFoldDB" id="A0A1F5NV12"/>
<sequence>MPEFREQPLIPKTPEIAGSQAETPEFLDLPQGKSEQTKPGDVVPIAEAKRLESKVKPPAKAKESRHELQPIEGLGWVNASLSRGVANIPGEAFRAVQGLDEALENHKKAL</sequence>
<accession>A0A1F5NV12</accession>
<dbReference type="Proteomes" id="UP000178892">
    <property type="component" value="Unassembled WGS sequence"/>
</dbReference>
<proteinExistence type="predicted"/>
<name>A0A1F5NV12_9BACT</name>
<evidence type="ECO:0000256" key="1">
    <source>
        <dbReference type="SAM" id="MobiDB-lite"/>
    </source>
</evidence>
<dbReference type="EMBL" id="MFEL01000008">
    <property type="protein sequence ID" value="OGE81372.1"/>
    <property type="molecule type" value="Genomic_DNA"/>
</dbReference>
<feature type="compositionally biased region" description="Basic and acidic residues" evidence="1">
    <location>
        <begin position="47"/>
        <end position="67"/>
    </location>
</feature>
<evidence type="ECO:0000313" key="3">
    <source>
        <dbReference type="Proteomes" id="UP000178892"/>
    </source>
</evidence>
<reference evidence="2 3" key="1">
    <citation type="journal article" date="2016" name="Nat. Commun.">
        <title>Thousands of microbial genomes shed light on interconnected biogeochemical processes in an aquifer system.</title>
        <authorList>
            <person name="Anantharaman K."/>
            <person name="Brown C.T."/>
            <person name="Hug L.A."/>
            <person name="Sharon I."/>
            <person name="Castelle C.J."/>
            <person name="Probst A.J."/>
            <person name="Thomas B.C."/>
            <person name="Singh A."/>
            <person name="Wilkins M.J."/>
            <person name="Karaoz U."/>
            <person name="Brodie E.L."/>
            <person name="Williams K.H."/>
            <person name="Hubbard S.S."/>
            <person name="Banfield J.F."/>
        </authorList>
    </citation>
    <scope>NUCLEOTIDE SEQUENCE [LARGE SCALE GENOMIC DNA]</scope>
</reference>
<protein>
    <submittedName>
        <fullName evidence="2">Uncharacterized protein</fullName>
    </submittedName>
</protein>
<organism evidence="2 3">
    <name type="scientific">Candidatus Doudnabacteria bacterium RIFCSPHIGHO2_01_FULL_46_24</name>
    <dbReference type="NCBI Taxonomy" id="1817825"/>
    <lineage>
        <taxon>Bacteria</taxon>
        <taxon>Candidatus Doudnaibacteriota</taxon>
    </lineage>
</organism>